<dbReference type="AlphaFoldDB" id="A0A9D2U9A8"/>
<feature type="domain" description="XdhC- CoxI" evidence="1">
    <location>
        <begin position="12"/>
        <end position="71"/>
    </location>
</feature>
<reference evidence="3" key="2">
    <citation type="submission" date="2021-04" db="EMBL/GenBank/DDBJ databases">
        <authorList>
            <person name="Gilroy R."/>
        </authorList>
    </citation>
    <scope>NUCLEOTIDE SEQUENCE</scope>
    <source>
        <strain evidence="3">9264</strain>
    </source>
</reference>
<organism evidence="3 4">
    <name type="scientific">Candidatus Paenalcaligenes intestinipullorum</name>
    <dbReference type="NCBI Taxonomy" id="2838718"/>
    <lineage>
        <taxon>Bacteria</taxon>
        <taxon>Pseudomonadati</taxon>
        <taxon>Pseudomonadota</taxon>
        <taxon>Betaproteobacteria</taxon>
        <taxon>Burkholderiales</taxon>
        <taxon>Alcaligenaceae</taxon>
        <taxon>Paenalcaligenes</taxon>
    </lineage>
</organism>
<dbReference type="NCBIfam" id="TIGR02964">
    <property type="entry name" value="xanthine_xdhC"/>
    <property type="match status" value="1"/>
</dbReference>
<evidence type="ECO:0000313" key="3">
    <source>
        <dbReference type="EMBL" id="HJD43863.1"/>
    </source>
</evidence>
<protein>
    <submittedName>
        <fullName evidence="3">Xanthine dehydrogenase accessory protein XdhC</fullName>
    </submittedName>
</protein>
<dbReference type="PANTHER" id="PTHR30388">
    <property type="entry name" value="ALDEHYDE OXIDOREDUCTASE MOLYBDENUM COFACTOR ASSEMBLY PROTEIN"/>
    <property type="match status" value="1"/>
</dbReference>
<dbReference type="PANTHER" id="PTHR30388:SF6">
    <property type="entry name" value="XANTHINE DEHYDROGENASE SUBUNIT A-RELATED"/>
    <property type="match status" value="1"/>
</dbReference>
<evidence type="ECO:0000259" key="2">
    <source>
        <dbReference type="Pfam" id="PF13478"/>
    </source>
</evidence>
<comment type="caution">
    <text evidence="3">The sequence shown here is derived from an EMBL/GenBank/DDBJ whole genome shotgun (WGS) entry which is preliminary data.</text>
</comment>
<proteinExistence type="predicted"/>
<dbReference type="Gene3D" id="3.40.50.720">
    <property type="entry name" value="NAD(P)-binding Rossmann-like Domain"/>
    <property type="match status" value="1"/>
</dbReference>
<name>A0A9D2U9A8_9BURK</name>
<evidence type="ECO:0000313" key="4">
    <source>
        <dbReference type="Proteomes" id="UP000823889"/>
    </source>
</evidence>
<dbReference type="Pfam" id="PF02625">
    <property type="entry name" value="XdhC_CoxI"/>
    <property type="match status" value="1"/>
</dbReference>
<gene>
    <name evidence="3" type="primary">xdhC</name>
    <name evidence="3" type="ORF">H9906_02400</name>
</gene>
<evidence type="ECO:0000259" key="1">
    <source>
        <dbReference type="Pfam" id="PF02625"/>
    </source>
</evidence>
<dbReference type="Proteomes" id="UP000823889">
    <property type="component" value="Unassembled WGS sequence"/>
</dbReference>
<dbReference type="Pfam" id="PF13478">
    <property type="entry name" value="XdhC_C"/>
    <property type="match status" value="1"/>
</dbReference>
<dbReference type="InterPro" id="IPR027051">
    <property type="entry name" value="XdhC_Rossmann_dom"/>
</dbReference>
<accession>A0A9D2U9A8</accession>
<reference evidence="3" key="1">
    <citation type="journal article" date="2021" name="PeerJ">
        <title>Extensive microbial diversity within the chicken gut microbiome revealed by metagenomics and culture.</title>
        <authorList>
            <person name="Gilroy R."/>
            <person name="Ravi A."/>
            <person name="Getino M."/>
            <person name="Pursley I."/>
            <person name="Horton D.L."/>
            <person name="Alikhan N.F."/>
            <person name="Baker D."/>
            <person name="Gharbi K."/>
            <person name="Hall N."/>
            <person name="Watson M."/>
            <person name="Adriaenssens E.M."/>
            <person name="Foster-Nyarko E."/>
            <person name="Jarju S."/>
            <person name="Secka A."/>
            <person name="Antonio M."/>
            <person name="Oren A."/>
            <person name="Chaudhuri R.R."/>
            <person name="La Ragione R."/>
            <person name="Hildebrand F."/>
            <person name="Pallen M.J."/>
        </authorList>
    </citation>
    <scope>NUCLEOTIDE SEQUENCE</scope>
    <source>
        <strain evidence="3">9264</strain>
    </source>
</reference>
<sequence>MAALIRQARQLLDEGESVVMVTVAEAKGSTPREVGTRMLFTADRQWQTIGGGHLEWKAAKLARELIASTAPLVSERRIEHFPLGPALAQCCGGYVTLVFEHLGTRDLPWLEELAAVLQRGQSAQRRVGFGEAMDKDVHLDIEVTHAHSGLSEHESELGTWFIDHIAPPKMQIMLFGAGHVGKALVQILGGIHCQVTWVDERESEFPNELPHNVSTFITDFPEEAVELAKPETYFLVMTHRHDLDLQLCMRILDRNDFSYAGVIGSLTKKAKFEKRLQQRGFTEIQRQRLTCPIGIGGISRKEPMAIAVSIAAELLRLNEQQPSLSTPQTLTATLGSSY</sequence>
<feature type="domain" description="XdhC Rossmann" evidence="2">
    <location>
        <begin position="173"/>
        <end position="314"/>
    </location>
</feature>
<dbReference type="InterPro" id="IPR014308">
    <property type="entry name" value="Xanthine_DH_XdhC"/>
</dbReference>
<dbReference type="InterPro" id="IPR003777">
    <property type="entry name" value="XdhC_CoxI"/>
</dbReference>
<dbReference type="EMBL" id="DWUQ01000044">
    <property type="protein sequence ID" value="HJD43863.1"/>
    <property type="molecule type" value="Genomic_DNA"/>
</dbReference>
<dbReference type="InterPro" id="IPR052698">
    <property type="entry name" value="MoCofactor_Util/Proc"/>
</dbReference>